<dbReference type="AlphaFoldDB" id="Q01WS5"/>
<organism evidence="1">
    <name type="scientific">Solibacter usitatus (strain Ellin6076)</name>
    <dbReference type="NCBI Taxonomy" id="234267"/>
    <lineage>
        <taxon>Bacteria</taxon>
        <taxon>Pseudomonadati</taxon>
        <taxon>Acidobacteriota</taxon>
        <taxon>Terriglobia</taxon>
        <taxon>Bryobacterales</taxon>
        <taxon>Solibacteraceae</taxon>
        <taxon>Candidatus Solibacter</taxon>
    </lineage>
</organism>
<dbReference type="EMBL" id="CP000473">
    <property type="protein sequence ID" value="ABJ85890.1"/>
    <property type="molecule type" value="Genomic_DNA"/>
</dbReference>
<gene>
    <name evidence="1" type="ordered locus">Acid_4931</name>
</gene>
<protein>
    <recommendedName>
        <fullName evidence="2">DUF2993 domain-containing protein</fullName>
    </recommendedName>
</protein>
<accession>Q01WS5</accession>
<dbReference type="OrthoDB" id="128696at2"/>
<reference evidence="1" key="1">
    <citation type="submission" date="2006-10" db="EMBL/GenBank/DDBJ databases">
        <title>Complete sequence of Solibacter usitatus Ellin6076.</title>
        <authorList>
            <consortium name="US DOE Joint Genome Institute"/>
            <person name="Copeland A."/>
            <person name="Lucas S."/>
            <person name="Lapidus A."/>
            <person name="Barry K."/>
            <person name="Detter J.C."/>
            <person name="Glavina del Rio T."/>
            <person name="Hammon N."/>
            <person name="Israni S."/>
            <person name="Dalin E."/>
            <person name="Tice H."/>
            <person name="Pitluck S."/>
            <person name="Thompson L.S."/>
            <person name="Brettin T."/>
            <person name="Bruce D."/>
            <person name="Han C."/>
            <person name="Tapia R."/>
            <person name="Gilna P."/>
            <person name="Schmutz J."/>
            <person name="Larimer F."/>
            <person name="Land M."/>
            <person name="Hauser L."/>
            <person name="Kyrpides N."/>
            <person name="Mikhailova N."/>
            <person name="Janssen P.H."/>
            <person name="Kuske C.R."/>
            <person name="Richardson P."/>
        </authorList>
    </citation>
    <scope>NUCLEOTIDE SEQUENCE</scope>
    <source>
        <strain evidence="1">Ellin6076</strain>
    </source>
</reference>
<sequence precursor="true">MSQFLHVQINVKRQLWAISLLFVAAGLAVAAGDYFSAKQKFDSIENGRLHPGAHVTLSYPELTAWVEKEAPRGVRSPNLRVTERDLATGTALIDFAKLERSQGQRPGWLMSKLLEGERPVSVTARIRSANGHATVDLQRVEISGVTIDGRTLDFLVQNFLLALYPDAVIGKPFELGHRIDRLDVAPAAVGVVIGR</sequence>
<evidence type="ECO:0000313" key="1">
    <source>
        <dbReference type="EMBL" id="ABJ85890.1"/>
    </source>
</evidence>
<name>Q01WS5_SOLUE</name>
<dbReference type="HOGENOM" id="CLU_1395493_0_0_0"/>
<dbReference type="KEGG" id="sus:Acid_4931"/>
<proteinExistence type="predicted"/>
<evidence type="ECO:0008006" key="2">
    <source>
        <dbReference type="Google" id="ProtNLM"/>
    </source>
</evidence>
<dbReference type="eggNOG" id="ENOG5034A64">
    <property type="taxonomic scope" value="Bacteria"/>
</dbReference>
<dbReference type="InParanoid" id="Q01WS5"/>
<dbReference type="STRING" id="234267.Acid_4931"/>